<evidence type="ECO:0000313" key="6">
    <source>
        <dbReference type="EMBL" id="KND86235.1"/>
    </source>
</evidence>
<accession>A0A0L0MXM8</accession>
<dbReference type="GO" id="GO:0005634">
    <property type="term" value="C:nucleus"/>
    <property type="evidence" value="ECO:0007669"/>
    <property type="project" value="UniProtKB-SubCell"/>
</dbReference>
<name>A0A0L0MXM8_TOLOC</name>
<dbReference type="InterPro" id="IPR050613">
    <property type="entry name" value="Sec_Metabolite_Reg"/>
</dbReference>
<feature type="transmembrane region" description="Helical" evidence="4">
    <location>
        <begin position="123"/>
        <end position="141"/>
    </location>
</feature>
<dbReference type="EMBL" id="LFRF01000067">
    <property type="protein sequence ID" value="KND86235.1"/>
    <property type="molecule type" value="Genomic_DNA"/>
</dbReference>
<dbReference type="Pfam" id="PF04082">
    <property type="entry name" value="Fungal_trans"/>
    <property type="match status" value="1"/>
</dbReference>
<dbReference type="PANTHER" id="PTHR31001">
    <property type="entry name" value="UNCHARACTERIZED TRANSCRIPTIONAL REGULATORY PROTEIN"/>
    <property type="match status" value="1"/>
</dbReference>
<dbReference type="AlphaFoldDB" id="A0A0L0MXM8"/>
<dbReference type="PANTHER" id="PTHR31001:SF81">
    <property type="entry name" value="ZN(II)2CYS6 TRANSCRIPTION FACTOR"/>
    <property type="match status" value="1"/>
</dbReference>
<evidence type="ECO:0000313" key="7">
    <source>
        <dbReference type="Proteomes" id="UP000036947"/>
    </source>
</evidence>
<dbReference type="OrthoDB" id="410267at2759"/>
<gene>
    <name evidence="6" type="ORF">TOPH_09142</name>
</gene>
<feature type="region of interest" description="Disordered" evidence="3">
    <location>
        <begin position="1"/>
        <end position="40"/>
    </location>
</feature>
<organism evidence="6 7">
    <name type="scientific">Tolypocladium ophioglossoides (strain CBS 100239)</name>
    <name type="common">Snaketongue truffleclub</name>
    <name type="synonym">Elaphocordyceps ophioglossoides</name>
    <dbReference type="NCBI Taxonomy" id="1163406"/>
    <lineage>
        <taxon>Eukaryota</taxon>
        <taxon>Fungi</taxon>
        <taxon>Dikarya</taxon>
        <taxon>Ascomycota</taxon>
        <taxon>Pezizomycotina</taxon>
        <taxon>Sordariomycetes</taxon>
        <taxon>Hypocreomycetidae</taxon>
        <taxon>Hypocreales</taxon>
        <taxon>Ophiocordycipitaceae</taxon>
        <taxon>Tolypocladium</taxon>
    </lineage>
</organism>
<dbReference type="InterPro" id="IPR007219">
    <property type="entry name" value="XnlR_reg_dom"/>
</dbReference>
<keyword evidence="4" id="KW-0472">Membrane</keyword>
<keyword evidence="2" id="KW-0539">Nucleus</keyword>
<proteinExistence type="predicted"/>
<evidence type="ECO:0000256" key="1">
    <source>
        <dbReference type="ARBA" id="ARBA00004123"/>
    </source>
</evidence>
<evidence type="ECO:0000256" key="3">
    <source>
        <dbReference type="SAM" id="MobiDB-lite"/>
    </source>
</evidence>
<dbReference type="CDD" id="cd12148">
    <property type="entry name" value="fungal_TF_MHR"/>
    <property type="match status" value="1"/>
</dbReference>
<keyword evidence="4" id="KW-0812">Transmembrane</keyword>
<reference evidence="6 7" key="1">
    <citation type="journal article" date="2015" name="BMC Genomics">
        <title>The genome of the truffle-parasite Tolypocladium ophioglossoides and the evolution of antifungal peptaibiotics.</title>
        <authorList>
            <person name="Quandt C.A."/>
            <person name="Bushley K.E."/>
            <person name="Spatafora J.W."/>
        </authorList>
    </citation>
    <scope>NUCLEOTIDE SEQUENCE [LARGE SCALE GENOMIC DNA]</scope>
    <source>
        <strain evidence="6 7">CBS 100239</strain>
    </source>
</reference>
<dbReference type="STRING" id="1163406.A0A0L0MXM8"/>
<sequence>MTSCPKTHDGREPVQVERSHSRLGGSSLDGSDRDSAHALPGASSVASVKLYESLSAPSGSLLDEPAAYWKQNLVSALPTQTQCDMLVSHFFENINYIYQAIHAPSLRAEYALFWATDIADINLIWLALLYMMLCLSSLYIPPQMAEAAGSKSPIWFLCLVDGTWRPARRCTLVFLISQLYWYATNNVEISNSHMGQAVRNAQALGLDKESPPSITSRLEREMRHRIWWDLSLCLGRPPLLQSYLSSVPFPSNCNDVDMTPTSIRVSPISEPTEMSVHYFRARFFKVFNRLFVNNGANLSSYSFIAEIDAEIIAILEGLPWYLQHDLQTVQHALSPNFANSII</sequence>
<dbReference type="Proteomes" id="UP000036947">
    <property type="component" value="Unassembled WGS sequence"/>
</dbReference>
<feature type="domain" description="Xylanolytic transcriptional activator regulatory" evidence="5">
    <location>
        <begin position="190"/>
        <end position="256"/>
    </location>
</feature>
<evidence type="ECO:0000259" key="5">
    <source>
        <dbReference type="SMART" id="SM00906"/>
    </source>
</evidence>
<feature type="compositionally biased region" description="Basic and acidic residues" evidence="3">
    <location>
        <begin position="1"/>
        <end position="20"/>
    </location>
</feature>
<comment type="subcellular location">
    <subcellularLocation>
        <location evidence="1">Nucleus</location>
    </subcellularLocation>
</comment>
<dbReference type="GO" id="GO:0008270">
    <property type="term" value="F:zinc ion binding"/>
    <property type="evidence" value="ECO:0007669"/>
    <property type="project" value="InterPro"/>
</dbReference>
<dbReference type="GO" id="GO:0006351">
    <property type="term" value="P:DNA-templated transcription"/>
    <property type="evidence" value="ECO:0007669"/>
    <property type="project" value="InterPro"/>
</dbReference>
<dbReference type="GO" id="GO:0003677">
    <property type="term" value="F:DNA binding"/>
    <property type="evidence" value="ECO:0007669"/>
    <property type="project" value="InterPro"/>
</dbReference>
<comment type="caution">
    <text evidence="6">The sequence shown here is derived from an EMBL/GenBank/DDBJ whole genome shotgun (WGS) entry which is preliminary data.</text>
</comment>
<keyword evidence="7" id="KW-1185">Reference proteome</keyword>
<evidence type="ECO:0000256" key="4">
    <source>
        <dbReference type="SAM" id="Phobius"/>
    </source>
</evidence>
<evidence type="ECO:0000256" key="2">
    <source>
        <dbReference type="ARBA" id="ARBA00023242"/>
    </source>
</evidence>
<dbReference type="SMART" id="SM00906">
    <property type="entry name" value="Fungal_trans"/>
    <property type="match status" value="1"/>
</dbReference>
<protein>
    <recommendedName>
        <fullName evidence="5">Xylanolytic transcriptional activator regulatory domain-containing protein</fullName>
    </recommendedName>
</protein>
<keyword evidence="4" id="KW-1133">Transmembrane helix</keyword>